<reference evidence="11" key="1">
    <citation type="submission" date="2016-10" db="EMBL/GenBank/DDBJ databases">
        <authorList>
            <person name="Varghese N."/>
            <person name="Submissions S."/>
        </authorList>
    </citation>
    <scope>NUCLEOTIDE SEQUENCE [LARGE SCALE GENOMIC DNA]</scope>
    <source>
        <strain evidence="11">DSM 8415</strain>
    </source>
</reference>
<dbReference type="PANTHER" id="PTHR42862">
    <property type="entry name" value="DELTA-1-PYRROLINE-5-CARBOXYLATE DEHYDROGENASE 1, ISOFORM A-RELATED"/>
    <property type="match status" value="1"/>
</dbReference>
<evidence type="ECO:0000313" key="11">
    <source>
        <dbReference type="Proteomes" id="UP000199411"/>
    </source>
</evidence>
<sequence>MKNCKVKLPQALNEPVYNYEVGSTHRQLLKDAIKKIKSERVEIPLIIGGKEYKTEKKVEIRSPHDHSELLGYYYKASKDEIALAINESLKAAKIWSKYDFSERAAIFLKAAELLSTKYRYLINAVTMISISKNAFQAEIDSACELIDFLRFNVYYMQQIYEDQPYSPKGVWNIMQYRPLEGFIFAAPPFNFVSISGNLPTAPVIMGNVSIFKPASSSVYAPYIFMQVLKEAGLPDGVINFLPAQGSEIGEYIFSNPYFAGLHFTGSVETFHNMWSTIAKNIPLYKSYPRIVGETGGKDFIFAHQSADKKALITAIIRGAFEYQGQKCSAVSRVYLPKSLYNEIKDDLFHEIDKIKIGSPEDFRNFMNAVVDKEAFKKISSYIEYAKNSNEAKILKGGKCDDTQGYFIEPTVILTDNPQFKTMTEEIFGPVVTLYLYDDSKYEDTLELCDQTSPYGLTGAVFAQDRAAINLAVEKLEQAAGNFYINDKPTGAVVGQQPFGGARASGTNDKAGSLLNLIRWTSARAIKENFNPPQMFEYPFMMEE</sequence>
<dbReference type="InterPro" id="IPR005931">
    <property type="entry name" value="P5CDH/ALDH4A1"/>
</dbReference>
<dbReference type="PANTHER" id="PTHR42862:SF1">
    <property type="entry name" value="DELTA-1-PYRROLINE-5-CARBOXYLATE DEHYDROGENASE 2, ISOFORM A-RELATED"/>
    <property type="match status" value="1"/>
</dbReference>
<dbReference type="Gene3D" id="3.40.309.10">
    <property type="entry name" value="Aldehyde Dehydrogenase, Chain A, domain 2"/>
    <property type="match status" value="1"/>
</dbReference>
<organism evidence="10 11">
    <name type="scientific">Desulfurella multipotens</name>
    <dbReference type="NCBI Taxonomy" id="79269"/>
    <lineage>
        <taxon>Bacteria</taxon>
        <taxon>Pseudomonadati</taxon>
        <taxon>Campylobacterota</taxon>
        <taxon>Desulfurellia</taxon>
        <taxon>Desulfurellales</taxon>
        <taxon>Desulfurellaceae</taxon>
        <taxon>Desulfurella</taxon>
    </lineage>
</organism>
<evidence type="ECO:0000256" key="1">
    <source>
        <dbReference type="ARBA" id="ARBA00004786"/>
    </source>
</evidence>
<keyword evidence="6" id="KW-0642">Proline metabolism</keyword>
<dbReference type="GO" id="GO:0004657">
    <property type="term" value="F:proline dehydrogenase activity"/>
    <property type="evidence" value="ECO:0007669"/>
    <property type="project" value="UniProtKB-ARBA"/>
</dbReference>
<evidence type="ECO:0000256" key="7">
    <source>
        <dbReference type="ARBA" id="ARBA00032259"/>
    </source>
</evidence>
<dbReference type="GO" id="GO:0009898">
    <property type="term" value="C:cytoplasmic side of plasma membrane"/>
    <property type="evidence" value="ECO:0007669"/>
    <property type="project" value="TreeGrafter"/>
</dbReference>
<dbReference type="InterPro" id="IPR016163">
    <property type="entry name" value="Ald_DH_C"/>
</dbReference>
<dbReference type="UniPathway" id="UPA00261">
    <property type="reaction ID" value="UER00374"/>
</dbReference>
<evidence type="ECO:0000256" key="8">
    <source>
        <dbReference type="ARBA" id="ARBA00048142"/>
    </source>
</evidence>
<evidence type="ECO:0000256" key="5">
    <source>
        <dbReference type="ARBA" id="ARBA00023027"/>
    </source>
</evidence>
<dbReference type="SUPFAM" id="SSF53720">
    <property type="entry name" value="ALDH-like"/>
    <property type="match status" value="1"/>
</dbReference>
<dbReference type="OrthoDB" id="9762913at2"/>
<dbReference type="InterPro" id="IPR016160">
    <property type="entry name" value="Ald_DH_CS_CYS"/>
</dbReference>
<comment type="catalytic activity">
    <reaction evidence="8">
        <text>L-glutamate 5-semialdehyde + NAD(+) + H2O = L-glutamate + NADH + 2 H(+)</text>
        <dbReference type="Rhea" id="RHEA:30235"/>
        <dbReference type="ChEBI" id="CHEBI:15377"/>
        <dbReference type="ChEBI" id="CHEBI:15378"/>
        <dbReference type="ChEBI" id="CHEBI:29985"/>
        <dbReference type="ChEBI" id="CHEBI:57540"/>
        <dbReference type="ChEBI" id="CHEBI:57945"/>
        <dbReference type="ChEBI" id="CHEBI:58066"/>
        <dbReference type="EC" id="1.2.1.88"/>
    </reaction>
</comment>
<dbReference type="GO" id="GO:0010133">
    <property type="term" value="P:L-proline catabolic process to L-glutamate"/>
    <property type="evidence" value="ECO:0007669"/>
    <property type="project" value="UniProtKB-UniPathway"/>
</dbReference>
<dbReference type="CDD" id="cd07123">
    <property type="entry name" value="ALDH_F4-17_P5CDH"/>
    <property type="match status" value="1"/>
</dbReference>
<name>A0A1G6KR96_9BACT</name>
<dbReference type="RefSeq" id="WP_092128125.1">
    <property type="nucleotide sequence ID" value="NZ_FMYU01000004.1"/>
</dbReference>
<dbReference type="PROSITE" id="PS00070">
    <property type="entry name" value="ALDEHYDE_DEHYDR_CYS"/>
    <property type="match status" value="1"/>
</dbReference>
<dbReference type="EC" id="1.2.1.88" evidence="3"/>
<evidence type="ECO:0000256" key="3">
    <source>
        <dbReference type="ARBA" id="ARBA00012884"/>
    </source>
</evidence>
<keyword evidence="4" id="KW-0560">Oxidoreductase</keyword>
<evidence type="ECO:0000256" key="2">
    <source>
        <dbReference type="ARBA" id="ARBA00009986"/>
    </source>
</evidence>
<dbReference type="AlphaFoldDB" id="A0A1G6KR96"/>
<dbReference type="GO" id="GO:0003842">
    <property type="term" value="F:L-glutamate gamma-semialdehyde dehydrogenase activity"/>
    <property type="evidence" value="ECO:0007669"/>
    <property type="project" value="UniProtKB-EC"/>
</dbReference>
<evidence type="ECO:0000256" key="4">
    <source>
        <dbReference type="ARBA" id="ARBA00023002"/>
    </source>
</evidence>
<comment type="pathway">
    <text evidence="1">Amino-acid degradation; L-proline degradation into L-glutamate; L-glutamate from L-proline: step 2/2.</text>
</comment>
<dbReference type="InterPro" id="IPR016162">
    <property type="entry name" value="Ald_DH_N"/>
</dbReference>
<keyword evidence="11" id="KW-1185">Reference proteome</keyword>
<evidence type="ECO:0000313" key="10">
    <source>
        <dbReference type="EMBL" id="SDC33331.1"/>
    </source>
</evidence>
<proteinExistence type="inferred from homology"/>
<dbReference type="FunFam" id="3.40.605.10:FF:000006">
    <property type="entry name" value="1-pyrroline-5-carboxylate dehydrogenase"/>
    <property type="match status" value="1"/>
</dbReference>
<keyword evidence="5" id="KW-0520">NAD</keyword>
<dbReference type="InterPro" id="IPR015590">
    <property type="entry name" value="Aldehyde_DH_dom"/>
</dbReference>
<comment type="similarity">
    <text evidence="2">Belongs to the aldehyde dehydrogenase family.</text>
</comment>
<evidence type="ECO:0000256" key="6">
    <source>
        <dbReference type="ARBA" id="ARBA00023062"/>
    </source>
</evidence>
<feature type="domain" description="Aldehyde dehydrogenase" evidence="9">
    <location>
        <begin position="55"/>
        <end position="511"/>
    </location>
</feature>
<dbReference type="NCBIfam" id="TIGR01236">
    <property type="entry name" value="D1pyr5carbox1"/>
    <property type="match status" value="1"/>
</dbReference>
<dbReference type="EMBL" id="FMYU01000004">
    <property type="protein sequence ID" value="SDC33331.1"/>
    <property type="molecule type" value="Genomic_DNA"/>
</dbReference>
<dbReference type="InterPro" id="IPR016161">
    <property type="entry name" value="Ald_DH/histidinol_DH"/>
</dbReference>
<protein>
    <recommendedName>
        <fullName evidence="7">L-glutamate gamma-semialdehyde dehydrogenase</fullName>
        <ecNumber evidence="3">1.2.1.88</ecNumber>
    </recommendedName>
    <alternativeName>
        <fullName evidence="7">L-glutamate gamma-semialdehyde dehydrogenase</fullName>
    </alternativeName>
</protein>
<dbReference type="Proteomes" id="UP000199411">
    <property type="component" value="Unassembled WGS sequence"/>
</dbReference>
<dbReference type="FunFam" id="3.40.309.10:FF:000005">
    <property type="entry name" value="1-pyrroline-5-carboxylate dehydrogenase 1"/>
    <property type="match status" value="1"/>
</dbReference>
<dbReference type="Pfam" id="PF00171">
    <property type="entry name" value="Aldedh"/>
    <property type="match status" value="1"/>
</dbReference>
<evidence type="ECO:0000259" key="9">
    <source>
        <dbReference type="Pfam" id="PF00171"/>
    </source>
</evidence>
<gene>
    <name evidence="10" type="ORF">SAMN05660835_00663</name>
</gene>
<accession>A0A1G6KR96</accession>
<dbReference type="InterPro" id="IPR050485">
    <property type="entry name" value="Proline_metab_enzyme"/>
</dbReference>
<dbReference type="Gene3D" id="3.40.605.10">
    <property type="entry name" value="Aldehyde Dehydrogenase, Chain A, domain 1"/>
    <property type="match status" value="1"/>
</dbReference>